<sequence length="56" mass="6719">MNLVKLFVILEAIIPYSFKKQKIDQLLQRKFIVQKQKPELKKPYLTRPKTIFISSK</sequence>
<organism evidence="1 2">
    <name type="scientific">Pedobacter xixiisoli</name>
    <dbReference type="NCBI Taxonomy" id="1476464"/>
    <lineage>
        <taxon>Bacteria</taxon>
        <taxon>Pseudomonadati</taxon>
        <taxon>Bacteroidota</taxon>
        <taxon>Sphingobacteriia</taxon>
        <taxon>Sphingobacteriales</taxon>
        <taxon>Sphingobacteriaceae</taxon>
        <taxon>Pedobacter</taxon>
    </lineage>
</organism>
<dbReference type="Proteomes" id="UP000219281">
    <property type="component" value="Unassembled WGS sequence"/>
</dbReference>
<evidence type="ECO:0000313" key="1">
    <source>
        <dbReference type="EMBL" id="SOD12652.1"/>
    </source>
</evidence>
<dbReference type="AlphaFoldDB" id="A0A285ZSM6"/>
<accession>A0A285ZSM6</accession>
<evidence type="ECO:0000313" key="2">
    <source>
        <dbReference type="Proteomes" id="UP000219281"/>
    </source>
</evidence>
<dbReference type="EMBL" id="OCMT01000001">
    <property type="protein sequence ID" value="SOD12652.1"/>
    <property type="molecule type" value="Genomic_DNA"/>
</dbReference>
<proteinExistence type="predicted"/>
<protein>
    <submittedName>
        <fullName evidence="1">Uncharacterized protein</fullName>
    </submittedName>
</protein>
<gene>
    <name evidence="1" type="ORF">SAMN06297358_0778</name>
</gene>
<keyword evidence="2" id="KW-1185">Reference proteome</keyword>
<reference evidence="2" key="1">
    <citation type="submission" date="2017-09" db="EMBL/GenBank/DDBJ databases">
        <authorList>
            <person name="Varghese N."/>
            <person name="Submissions S."/>
        </authorList>
    </citation>
    <scope>NUCLEOTIDE SEQUENCE [LARGE SCALE GENOMIC DNA]</scope>
    <source>
        <strain evidence="2">CGMCC 1.12803</strain>
    </source>
</reference>
<name>A0A285ZSM6_9SPHI</name>